<feature type="compositionally biased region" description="Low complexity" evidence="1">
    <location>
        <begin position="24"/>
        <end position="34"/>
    </location>
</feature>
<evidence type="ECO:0000313" key="3">
    <source>
        <dbReference type="Proteomes" id="UP000887013"/>
    </source>
</evidence>
<dbReference type="Proteomes" id="UP000887013">
    <property type="component" value="Unassembled WGS sequence"/>
</dbReference>
<reference evidence="2" key="1">
    <citation type="submission" date="2020-08" db="EMBL/GenBank/DDBJ databases">
        <title>Multicomponent nature underlies the extraordinary mechanical properties of spider dragline silk.</title>
        <authorList>
            <person name="Kono N."/>
            <person name="Nakamura H."/>
            <person name="Mori M."/>
            <person name="Yoshida Y."/>
            <person name="Ohtoshi R."/>
            <person name="Malay A.D."/>
            <person name="Moran D.A.P."/>
            <person name="Tomita M."/>
            <person name="Numata K."/>
            <person name="Arakawa K."/>
        </authorList>
    </citation>
    <scope>NUCLEOTIDE SEQUENCE</scope>
</reference>
<proteinExistence type="predicted"/>
<feature type="non-terminal residue" evidence="2">
    <location>
        <position position="1"/>
    </location>
</feature>
<comment type="caution">
    <text evidence="2">The sequence shown here is derived from an EMBL/GenBank/DDBJ whole genome shotgun (WGS) entry which is preliminary data.</text>
</comment>
<keyword evidence="3" id="KW-1185">Reference proteome</keyword>
<dbReference type="AlphaFoldDB" id="A0A8X6MRF5"/>
<organism evidence="2 3">
    <name type="scientific">Nephila pilipes</name>
    <name type="common">Giant wood spider</name>
    <name type="synonym">Nephila maculata</name>
    <dbReference type="NCBI Taxonomy" id="299642"/>
    <lineage>
        <taxon>Eukaryota</taxon>
        <taxon>Metazoa</taxon>
        <taxon>Ecdysozoa</taxon>
        <taxon>Arthropoda</taxon>
        <taxon>Chelicerata</taxon>
        <taxon>Arachnida</taxon>
        <taxon>Araneae</taxon>
        <taxon>Araneomorphae</taxon>
        <taxon>Entelegynae</taxon>
        <taxon>Araneoidea</taxon>
        <taxon>Nephilidae</taxon>
        <taxon>Nephila</taxon>
    </lineage>
</organism>
<dbReference type="EMBL" id="BMAW01050092">
    <property type="protein sequence ID" value="GFS73828.1"/>
    <property type="molecule type" value="Genomic_DNA"/>
</dbReference>
<feature type="compositionally biased region" description="Gly residues" evidence="1">
    <location>
        <begin position="10"/>
        <end position="23"/>
    </location>
</feature>
<feature type="region of interest" description="Disordered" evidence="1">
    <location>
        <begin position="1"/>
        <end position="34"/>
    </location>
</feature>
<accession>A0A8X6MRF5</accession>
<evidence type="ECO:0000313" key="2">
    <source>
        <dbReference type="EMBL" id="GFS73828.1"/>
    </source>
</evidence>
<evidence type="ECO:0000256" key="1">
    <source>
        <dbReference type="SAM" id="MobiDB-lite"/>
    </source>
</evidence>
<gene>
    <name evidence="2" type="ORF">NPIL_599471</name>
</gene>
<protein>
    <submittedName>
        <fullName evidence="2">Uncharacterized protein</fullName>
    </submittedName>
</protein>
<feature type="non-terminal residue" evidence="2">
    <location>
        <position position="34"/>
    </location>
</feature>
<sequence length="34" mass="3166">YRREGHGSHSPGGSGGGSGGLGLNGDLSLGGLSL</sequence>
<name>A0A8X6MRF5_NEPPI</name>